<dbReference type="AlphaFoldDB" id="A0A0F9BGS4"/>
<gene>
    <name evidence="1" type="ORF">LCGC14_2729320</name>
</gene>
<comment type="caution">
    <text evidence="1">The sequence shown here is derived from an EMBL/GenBank/DDBJ whole genome shotgun (WGS) entry which is preliminary data.</text>
</comment>
<organism evidence="1">
    <name type="scientific">marine sediment metagenome</name>
    <dbReference type="NCBI Taxonomy" id="412755"/>
    <lineage>
        <taxon>unclassified sequences</taxon>
        <taxon>metagenomes</taxon>
        <taxon>ecological metagenomes</taxon>
    </lineage>
</organism>
<accession>A0A0F9BGS4</accession>
<protein>
    <submittedName>
        <fullName evidence="1">Uncharacterized protein</fullName>
    </submittedName>
</protein>
<name>A0A0F9BGS4_9ZZZZ</name>
<dbReference type="EMBL" id="LAZR01049366">
    <property type="protein sequence ID" value="KKK89814.1"/>
    <property type="molecule type" value="Genomic_DNA"/>
</dbReference>
<feature type="non-terminal residue" evidence="1">
    <location>
        <position position="1"/>
    </location>
</feature>
<proteinExistence type="predicted"/>
<reference evidence="1" key="1">
    <citation type="journal article" date="2015" name="Nature">
        <title>Complex archaea that bridge the gap between prokaryotes and eukaryotes.</title>
        <authorList>
            <person name="Spang A."/>
            <person name="Saw J.H."/>
            <person name="Jorgensen S.L."/>
            <person name="Zaremba-Niedzwiedzka K."/>
            <person name="Martijn J."/>
            <person name="Lind A.E."/>
            <person name="van Eijk R."/>
            <person name="Schleper C."/>
            <person name="Guy L."/>
            <person name="Ettema T.J."/>
        </authorList>
    </citation>
    <scope>NUCLEOTIDE SEQUENCE</scope>
</reference>
<evidence type="ECO:0000313" key="1">
    <source>
        <dbReference type="EMBL" id="KKK89814.1"/>
    </source>
</evidence>
<sequence>TYVHIIRNVISLSIPIFMRTLDSQDLNEIAKNVLAAQEKRPGNLEVQ</sequence>